<keyword evidence="5 6" id="KW-0472">Membrane</keyword>
<reference evidence="9" key="1">
    <citation type="submission" date="2016-06" db="UniProtKB">
        <authorList>
            <consortium name="WormBaseParasite"/>
        </authorList>
    </citation>
    <scope>IDENTIFICATION</scope>
</reference>
<gene>
    <name evidence="7" type="ORF">SSLN_LOCUS5514</name>
</gene>
<evidence type="ECO:0000256" key="1">
    <source>
        <dbReference type="ARBA" id="ARBA00004141"/>
    </source>
</evidence>
<dbReference type="OrthoDB" id="410267at2759"/>
<protein>
    <submittedName>
        <fullName evidence="9">MFS transporter</fullName>
    </submittedName>
</protein>
<evidence type="ECO:0000256" key="5">
    <source>
        <dbReference type="ARBA" id="ARBA00023136"/>
    </source>
</evidence>
<organism evidence="9">
    <name type="scientific">Schistocephalus solidus</name>
    <name type="common">Tapeworm</name>
    <dbReference type="NCBI Taxonomy" id="70667"/>
    <lineage>
        <taxon>Eukaryota</taxon>
        <taxon>Metazoa</taxon>
        <taxon>Spiralia</taxon>
        <taxon>Lophotrochozoa</taxon>
        <taxon>Platyhelminthes</taxon>
        <taxon>Cestoda</taxon>
        <taxon>Eucestoda</taxon>
        <taxon>Diphyllobothriidea</taxon>
        <taxon>Diphyllobothriidae</taxon>
        <taxon>Schistocephalus</taxon>
    </lineage>
</organism>
<evidence type="ECO:0000256" key="3">
    <source>
        <dbReference type="ARBA" id="ARBA00022692"/>
    </source>
</evidence>
<dbReference type="SUPFAM" id="SSF103473">
    <property type="entry name" value="MFS general substrate transporter"/>
    <property type="match status" value="1"/>
</dbReference>
<feature type="transmembrane region" description="Helical" evidence="6">
    <location>
        <begin position="80"/>
        <end position="102"/>
    </location>
</feature>
<dbReference type="PANTHER" id="PTHR43385">
    <property type="entry name" value="RIBOFLAVIN TRANSPORTER RIBJ"/>
    <property type="match status" value="1"/>
</dbReference>
<dbReference type="GO" id="GO:0016020">
    <property type="term" value="C:membrane"/>
    <property type="evidence" value="ECO:0007669"/>
    <property type="project" value="UniProtKB-SubCell"/>
</dbReference>
<name>A0A183SMR6_SCHSO</name>
<dbReference type="InterPro" id="IPR036259">
    <property type="entry name" value="MFS_trans_sf"/>
</dbReference>
<evidence type="ECO:0000313" key="9">
    <source>
        <dbReference type="WBParaSite" id="SSLN_0000569301-mRNA-1"/>
    </source>
</evidence>
<keyword evidence="2" id="KW-0813">Transport</keyword>
<proteinExistence type="predicted"/>
<accession>A0A183SMR6</accession>
<keyword evidence="3 6" id="KW-0812">Transmembrane</keyword>
<keyword evidence="4 6" id="KW-1133">Transmembrane helix</keyword>
<reference evidence="7 8" key="2">
    <citation type="submission" date="2018-11" db="EMBL/GenBank/DDBJ databases">
        <authorList>
            <consortium name="Pathogen Informatics"/>
        </authorList>
    </citation>
    <scope>NUCLEOTIDE SEQUENCE [LARGE SCALE GENOMIC DNA]</scope>
    <source>
        <strain evidence="7 8">NST_G2</strain>
    </source>
</reference>
<evidence type="ECO:0000256" key="4">
    <source>
        <dbReference type="ARBA" id="ARBA00022989"/>
    </source>
</evidence>
<keyword evidence="8" id="KW-1185">Reference proteome</keyword>
<dbReference type="Gene3D" id="1.20.1250.20">
    <property type="entry name" value="MFS general substrate transporter like domains"/>
    <property type="match status" value="1"/>
</dbReference>
<dbReference type="Proteomes" id="UP000275846">
    <property type="component" value="Unassembled WGS sequence"/>
</dbReference>
<dbReference type="InterPro" id="IPR052983">
    <property type="entry name" value="MFS_Riboflavin_Transporter"/>
</dbReference>
<comment type="subcellular location">
    <subcellularLocation>
        <location evidence="1">Membrane</location>
        <topology evidence="1">Multi-pass membrane protein</topology>
    </subcellularLocation>
</comment>
<evidence type="ECO:0000256" key="2">
    <source>
        <dbReference type="ARBA" id="ARBA00022448"/>
    </source>
</evidence>
<dbReference type="PANTHER" id="PTHR43385:SF1">
    <property type="entry name" value="RIBOFLAVIN TRANSPORTER RIBJ"/>
    <property type="match status" value="1"/>
</dbReference>
<feature type="transmembrane region" description="Helical" evidence="6">
    <location>
        <begin position="16"/>
        <end position="37"/>
    </location>
</feature>
<evidence type="ECO:0000313" key="7">
    <source>
        <dbReference type="EMBL" id="VDL91899.1"/>
    </source>
</evidence>
<sequence>METSVSPRKLFKMLNLYIFWGVMLLTLIPFTLVSSAMKIVGQKTFPDDVFLSIVVTVSAAFNAASRVLWGPLGDSLSFKLPLCINNFFYCALLITFPFVSVVSAAGRYLYAIWMILMFICIGGNFVLLPFGVSRAFGQKYFAINYGIVFTAVVRVFM</sequence>
<feature type="transmembrane region" description="Helical" evidence="6">
    <location>
        <begin position="108"/>
        <end position="128"/>
    </location>
</feature>
<evidence type="ECO:0000256" key="6">
    <source>
        <dbReference type="SAM" id="Phobius"/>
    </source>
</evidence>
<evidence type="ECO:0000313" key="8">
    <source>
        <dbReference type="Proteomes" id="UP000275846"/>
    </source>
</evidence>
<feature type="transmembrane region" description="Helical" evidence="6">
    <location>
        <begin position="49"/>
        <end position="68"/>
    </location>
</feature>
<dbReference type="EMBL" id="UYSU01033285">
    <property type="protein sequence ID" value="VDL91899.1"/>
    <property type="molecule type" value="Genomic_DNA"/>
</dbReference>
<dbReference type="WBParaSite" id="SSLN_0000569301-mRNA-1">
    <property type="protein sequence ID" value="SSLN_0000569301-mRNA-1"/>
    <property type="gene ID" value="SSLN_0000569301"/>
</dbReference>
<dbReference type="AlphaFoldDB" id="A0A183SMR6"/>